<proteinExistence type="predicted"/>
<dbReference type="EMBL" id="RCWJ01000002">
    <property type="protein sequence ID" value="RLQ84107.1"/>
    <property type="molecule type" value="Genomic_DNA"/>
</dbReference>
<feature type="region of interest" description="Disordered" evidence="1">
    <location>
        <begin position="15"/>
        <end position="38"/>
    </location>
</feature>
<reference evidence="2 3" key="1">
    <citation type="submission" date="2018-10" db="EMBL/GenBank/DDBJ databases">
        <authorList>
            <person name="Li J."/>
        </authorList>
    </citation>
    <scope>NUCLEOTIDE SEQUENCE [LARGE SCALE GENOMIC DNA]</scope>
    <source>
        <strain evidence="2 3">ZD1-4</strain>
    </source>
</reference>
<evidence type="ECO:0000313" key="3">
    <source>
        <dbReference type="Proteomes" id="UP000282460"/>
    </source>
</evidence>
<evidence type="ECO:0008006" key="4">
    <source>
        <dbReference type="Google" id="ProtNLM"/>
    </source>
</evidence>
<dbReference type="RefSeq" id="WP_121659153.1">
    <property type="nucleotide sequence ID" value="NZ_BMEK01000002.1"/>
</dbReference>
<protein>
    <recommendedName>
        <fullName evidence="4">SHOCT domain-containing protein</fullName>
    </recommendedName>
</protein>
<organism evidence="2 3">
    <name type="scientific">Mycetocola zhadangensis</name>
    <dbReference type="NCBI Taxonomy" id="1164595"/>
    <lineage>
        <taxon>Bacteria</taxon>
        <taxon>Bacillati</taxon>
        <taxon>Actinomycetota</taxon>
        <taxon>Actinomycetes</taxon>
        <taxon>Micrococcales</taxon>
        <taxon>Microbacteriaceae</taxon>
        <taxon>Mycetocola</taxon>
    </lineage>
</organism>
<gene>
    <name evidence="2" type="ORF">D9V28_07685</name>
</gene>
<name>A0A3L7J0X4_9MICO</name>
<accession>A0A3L7J0X4</accession>
<evidence type="ECO:0000313" key="2">
    <source>
        <dbReference type="EMBL" id="RLQ84107.1"/>
    </source>
</evidence>
<evidence type="ECO:0000256" key="1">
    <source>
        <dbReference type="SAM" id="MobiDB-lite"/>
    </source>
</evidence>
<keyword evidence="3" id="KW-1185">Reference proteome</keyword>
<sequence>MVVIILVPLTVRNRSEAKPSAPPHPPGVDGAQPEAGTPAERLHELGIRRASREITLEEYAAAREDILGDL</sequence>
<comment type="caution">
    <text evidence="2">The sequence shown here is derived from an EMBL/GenBank/DDBJ whole genome shotgun (WGS) entry which is preliminary data.</text>
</comment>
<dbReference type="Proteomes" id="UP000282460">
    <property type="component" value="Unassembled WGS sequence"/>
</dbReference>
<dbReference type="AlphaFoldDB" id="A0A3L7J0X4"/>